<reference evidence="4 5" key="1">
    <citation type="journal article" date="2016" name="Gene">
        <title>PacBio SMRT assembly of a complex multi-replicon genome reveals chlorocatechol degradative operon in a region of genome plasticity.</title>
        <authorList>
            <person name="Ricker N."/>
            <person name="Shen S.Y."/>
            <person name="Goordial J."/>
            <person name="Jin S."/>
            <person name="Fulthorpe R.R."/>
        </authorList>
    </citation>
    <scope>NUCLEOTIDE SEQUENCE [LARGE SCALE GENOMIC DNA]</scope>
    <source>
        <strain evidence="4 5">OLGA172</strain>
    </source>
</reference>
<dbReference type="Pfam" id="PF00892">
    <property type="entry name" value="EamA"/>
    <property type="match status" value="2"/>
</dbReference>
<feature type="domain" description="EamA" evidence="3">
    <location>
        <begin position="31"/>
        <end position="161"/>
    </location>
</feature>
<accession>A0A167WK08</accession>
<name>A0A167WK08_9BURK</name>
<feature type="region of interest" description="Disordered" evidence="1">
    <location>
        <begin position="1"/>
        <end position="26"/>
    </location>
</feature>
<dbReference type="KEGG" id="buz:AYM40_34470"/>
<evidence type="ECO:0000256" key="2">
    <source>
        <dbReference type="SAM" id="Phobius"/>
    </source>
</evidence>
<dbReference type="PANTHER" id="PTHR22911:SF102">
    <property type="entry name" value="MEMBRANE PROTEIN"/>
    <property type="match status" value="1"/>
</dbReference>
<feature type="transmembrane region" description="Helical" evidence="2">
    <location>
        <begin position="117"/>
        <end position="139"/>
    </location>
</feature>
<gene>
    <name evidence="4" type="ORF">AYM40_34470</name>
</gene>
<dbReference type="STRING" id="1804984.AYM40_34470"/>
<feature type="compositionally biased region" description="Polar residues" evidence="1">
    <location>
        <begin position="1"/>
        <end position="16"/>
    </location>
</feature>
<keyword evidence="2" id="KW-0812">Transmembrane</keyword>
<feature type="transmembrane region" description="Helical" evidence="2">
    <location>
        <begin position="31"/>
        <end position="48"/>
    </location>
</feature>
<feature type="transmembrane region" description="Helical" evidence="2">
    <location>
        <begin position="204"/>
        <end position="224"/>
    </location>
</feature>
<feature type="transmembrane region" description="Helical" evidence="2">
    <location>
        <begin position="177"/>
        <end position="197"/>
    </location>
</feature>
<evidence type="ECO:0000313" key="4">
    <source>
        <dbReference type="EMBL" id="ANB77207.1"/>
    </source>
</evidence>
<feature type="domain" description="EamA" evidence="3">
    <location>
        <begin position="179"/>
        <end position="307"/>
    </location>
</feature>
<dbReference type="InterPro" id="IPR037185">
    <property type="entry name" value="EmrE-like"/>
</dbReference>
<evidence type="ECO:0000313" key="5">
    <source>
        <dbReference type="Proteomes" id="UP000076852"/>
    </source>
</evidence>
<dbReference type="EMBL" id="CP014579">
    <property type="protein sequence ID" value="ANB77207.1"/>
    <property type="molecule type" value="Genomic_DNA"/>
</dbReference>
<dbReference type="GO" id="GO:0016020">
    <property type="term" value="C:membrane"/>
    <property type="evidence" value="ECO:0007669"/>
    <property type="project" value="InterPro"/>
</dbReference>
<feature type="transmembrane region" description="Helical" evidence="2">
    <location>
        <begin position="292"/>
        <end position="308"/>
    </location>
</feature>
<dbReference type="Proteomes" id="UP000076852">
    <property type="component" value="Chromosome 2"/>
</dbReference>
<feature type="transmembrane region" description="Helical" evidence="2">
    <location>
        <begin position="91"/>
        <end position="111"/>
    </location>
</feature>
<protein>
    <submittedName>
        <fullName evidence="4">Transporter</fullName>
    </submittedName>
</protein>
<feature type="transmembrane region" description="Helical" evidence="2">
    <location>
        <begin position="60"/>
        <end position="79"/>
    </location>
</feature>
<sequence length="312" mass="33486">MHSTIQDMKSATSSPPESAVLAPSSTSERQGTALMVAGGLILGTIGIFVEEARQDPMTTVFFRCFFGMLALSLWGAATGRLHELKLRWHELTVALGAGVLIVLNWVLFFAAIPRVSIAIATVLFHIQPFFVIGLGAWWLGERVSKAQVIACVVALAGLVLATGLIGSKTSLIATSSYQTGVALCLVGAVAYAGLPLIARKAKRVSSFVLSWWQSAVGVLLTAWWPLWHGLPQTTTAWLWLAGLGSIHSGVAYVILYAGMSQLRTSRVALLQFVYPLTAIVVDRVVYGHQLTALQTVGVLIMAGALWTVRRDS</sequence>
<dbReference type="AlphaFoldDB" id="A0A167WK08"/>
<organism evidence="4 5">
    <name type="scientific">Paraburkholderia phytofirmans OLGA172</name>
    <dbReference type="NCBI Taxonomy" id="1417228"/>
    <lineage>
        <taxon>Bacteria</taxon>
        <taxon>Pseudomonadati</taxon>
        <taxon>Pseudomonadota</taxon>
        <taxon>Betaproteobacteria</taxon>
        <taxon>Burkholderiales</taxon>
        <taxon>Burkholderiaceae</taxon>
        <taxon>Paraburkholderia</taxon>
    </lineage>
</organism>
<proteinExistence type="predicted"/>
<dbReference type="SUPFAM" id="SSF103481">
    <property type="entry name" value="Multidrug resistance efflux transporter EmrE"/>
    <property type="match status" value="2"/>
</dbReference>
<feature type="transmembrane region" description="Helical" evidence="2">
    <location>
        <begin position="267"/>
        <end position="286"/>
    </location>
</feature>
<keyword evidence="5" id="KW-1185">Reference proteome</keyword>
<keyword evidence="2" id="KW-1133">Transmembrane helix</keyword>
<dbReference type="InterPro" id="IPR000620">
    <property type="entry name" value="EamA_dom"/>
</dbReference>
<evidence type="ECO:0000256" key="1">
    <source>
        <dbReference type="SAM" id="MobiDB-lite"/>
    </source>
</evidence>
<feature type="transmembrane region" description="Helical" evidence="2">
    <location>
        <begin position="236"/>
        <end position="255"/>
    </location>
</feature>
<dbReference type="PANTHER" id="PTHR22911">
    <property type="entry name" value="ACYL-MALONYL CONDENSING ENZYME-RELATED"/>
    <property type="match status" value="1"/>
</dbReference>
<dbReference type="OrthoDB" id="9814238at2"/>
<keyword evidence="2" id="KW-0472">Membrane</keyword>
<evidence type="ECO:0000259" key="3">
    <source>
        <dbReference type="Pfam" id="PF00892"/>
    </source>
</evidence>
<feature type="transmembrane region" description="Helical" evidence="2">
    <location>
        <begin position="146"/>
        <end position="165"/>
    </location>
</feature>